<dbReference type="EMBL" id="JAKRYL010000003">
    <property type="protein sequence ID" value="MCL7746309.1"/>
    <property type="molecule type" value="Genomic_DNA"/>
</dbReference>
<protein>
    <submittedName>
        <fullName evidence="1">Uncharacterized protein</fullName>
    </submittedName>
</protein>
<comment type="caution">
    <text evidence="1">The sequence shown here is derived from an EMBL/GenBank/DDBJ whole genome shotgun (WGS) entry which is preliminary data.</text>
</comment>
<organism evidence="1 2">
    <name type="scientific">Halalkalibacter alkaliphilus</name>
    <dbReference type="NCBI Taxonomy" id="2917993"/>
    <lineage>
        <taxon>Bacteria</taxon>
        <taxon>Bacillati</taxon>
        <taxon>Bacillota</taxon>
        <taxon>Bacilli</taxon>
        <taxon>Bacillales</taxon>
        <taxon>Bacillaceae</taxon>
        <taxon>Halalkalibacter</taxon>
    </lineage>
</organism>
<accession>A0A9X2CRJ9</accession>
<gene>
    <name evidence="1" type="ORF">MF646_04165</name>
</gene>
<dbReference type="RefSeq" id="WP_250095234.1">
    <property type="nucleotide sequence ID" value="NZ_JAKRYL010000003.1"/>
</dbReference>
<name>A0A9X2CRJ9_9BACI</name>
<evidence type="ECO:0000313" key="2">
    <source>
        <dbReference type="Proteomes" id="UP001139150"/>
    </source>
</evidence>
<sequence length="149" mass="17540">MDKSYFLDELRLEIGLVREQVQTLSSFYSGITRKFANIMDNRSSVSIYEATDREFIMRVCAGPCYLVQLMSFGEGILSEVAIKGDLFHQVEQDMQIIYLPFYKTHHLLGIMVFYIPLDYYVVSEDDFVFLKEVGRFIEVQHETFYPHTY</sequence>
<keyword evidence="2" id="KW-1185">Reference proteome</keyword>
<dbReference type="Proteomes" id="UP001139150">
    <property type="component" value="Unassembled WGS sequence"/>
</dbReference>
<evidence type="ECO:0000313" key="1">
    <source>
        <dbReference type="EMBL" id="MCL7746309.1"/>
    </source>
</evidence>
<proteinExistence type="predicted"/>
<reference evidence="1" key="1">
    <citation type="submission" date="2022-02" db="EMBL/GenBank/DDBJ databases">
        <title>Halalkalibacter sp. nov. isolated from Lonar Lake, India.</title>
        <authorList>
            <person name="Joshi A."/>
            <person name="Thite S."/>
            <person name="Lodha T."/>
        </authorList>
    </citation>
    <scope>NUCLEOTIDE SEQUENCE</scope>
    <source>
        <strain evidence="1">MEB205</strain>
    </source>
</reference>
<dbReference type="AlphaFoldDB" id="A0A9X2CRJ9"/>